<dbReference type="AlphaFoldDB" id="A0A9N9KS13"/>
<accession>A0A9N9KS13</accession>
<protein>
    <submittedName>
        <fullName evidence="1">Uncharacterized protein</fullName>
    </submittedName>
</protein>
<sequence>MSCPGARALAPRPQLVDYNHSPPGPTHHRPLNLRFLSSQECVPDQGKVVLVPFGAPGSSTSQEVKTLVLRFATDALLAQGWSGNHLVLLRQAQLCYPSGLWVSITDWEGDEVSPALESLIAQGGCVTFDVMVGRNSIAREDGAVGPAFASPATGPLAPGAVRVVAGASP</sequence>
<gene>
    <name evidence="1" type="ORF">HYFRA_00005428</name>
</gene>
<dbReference type="OrthoDB" id="10272578at2759"/>
<reference evidence="1" key="1">
    <citation type="submission" date="2021-07" db="EMBL/GenBank/DDBJ databases">
        <authorList>
            <person name="Durling M."/>
        </authorList>
    </citation>
    <scope>NUCLEOTIDE SEQUENCE</scope>
</reference>
<organism evidence="1 2">
    <name type="scientific">Hymenoscyphus fraxineus</name>
    <dbReference type="NCBI Taxonomy" id="746836"/>
    <lineage>
        <taxon>Eukaryota</taxon>
        <taxon>Fungi</taxon>
        <taxon>Dikarya</taxon>
        <taxon>Ascomycota</taxon>
        <taxon>Pezizomycotina</taxon>
        <taxon>Leotiomycetes</taxon>
        <taxon>Helotiales</taxon>
        <taxon>Helotiaceae</taxon>
        <taxon>Hymenoscyphus</taxon>
    </lineage>
</organism>
<evidence type="ECO:0000313" key="1">
    <source>
        <dbReference type="EMBL" id="CAG8951628.1"/>
    </source>
</evidence>
<dbReference type="EMBL" id="CAJVRL010000044">
    <property type="protein sequence ID" value="CAG8951628.1"/>
    <property type="molecule type" value="Genomic_DNA"/>
</dbReference>
<proteinExistence type="predicted"/>
<evidence type="ECO:0000313" key="2">
    <source>
        <dbReference type="Proteomes" id="UP000696280"/>
    </source>
</evidence>
<dbReference type="Proteomes" id="UP000696280">
    <property type="component" value="Unassembled WGS sequence"/>
</dbReference>
<name>A0A9N9KS13_9HELO</name>
<comment type="caution">
    <text evidence="1">The sequence shown here is derived from an EMBL/GenBank/DDBJ whole genome shotgun (WGS) entry which is preliminary data.</text>
</comment>
<keyword evidence="2" id="KW-1185">Reference proteome</keyword>